<evidence type="ECO:0000256" key="2">
    <source>
        <dbReference type="SAM" id="Phobius"/>
    </source>
</evidence>
<evidence type="ECO:0000313" key="4">
    <source>
        <dbReference type="Proteomes" id="UP000249516"/>
    </source>
</evidence>
<sequence length="183" mass="20135">MAHPEPRPTAHPARPAGSPTNGRAAGHAPSSDGDAARTRKRAALSGFLFGCGIAASMIDLFIFHLGLQWHHFYDLSTHEVALVTDGFFHAFGWFITVWGLFLLADVRRRGGVHWPHWAGAVVLGAGFFQLFDGVVDHKLLGIHQIRYGVDILPYDLVWNGTAVILMLIGFLVLRRGARAYRDA</sequence>
<gene>
    <name evidence="3" type="ORF">C1C97_006720</name>
</gene>
<feature type="transmembrane region" description="Helical" evidence="2">
    <location>
        <begin position="87"/>
        <end position="104"/>
    </location>
</feature>
<dbReference type="EMBL" id="PNJG02000002">
    <property type="protein sequence ID" value="RKQ34971.1"/>
    <property type="molecule type" value="Genomic_DNA"/>
</dbReference>
<organism evidence="3 4">
    <name type="scientific">Kocuria tytonis</name>
    <dbReference type="NCBI Taxonomy" id="2054280"/>
    <lineage>
        <taxon>Bacteria</taxon>
        <taxon>Bacillati</taxon>
        <taxon>Actinomycetota</taxon>
        <taxon>Actinomycetes</taxon>
        <taxon>Micrococcales</taxon>
        <taxon>Micrococcaceae</taxon>
        <taxon>Kocuria</taxon>
    </lineage>
</organism>
<keyword evidence="2" id="KW-0472">Membrane</keyword>
<evidence type="ECO:0000313" key="3">
    <source>
        <dbReference type="EMBL" id="RKQ34971.1"/>
    </source>
</evidence>
<comment type="caution">
    <text evidence="3">The sequence shown here is derived from an EMBL/GenBank/DDBJ whole genome shotgun (WGS) entry which is preliminary data.</text>
</comment>
<feature type="transmembrane region" description="Helical" evidence="2">
    <location>
        <begin position="111"/>
        <end position="131"/>
    </location>
</feature>
<evidence type="ECO:0000256" key="1">
    <source>
        <dbReference type="SAM" id="MobiDB-lite"/>
    </source>
</evidence>
<keyword evidence="4" id="KW-1185">Reference proteome</keyword>
<protein>
    <submittedName>
        <fullName evidence="3">DUF2243 domain-containing protein</fullName>
    </submittedName>
</protein>
<feature type="region of interest" description="Disordered" evidence="1">
    <location>
        <begin position="1"/>
        <end position="35"/>
    </location>
</feature>
<dbReference type="InterPro" id="IPR018719">
    <property type="entry name" value="DUF2243_membrane"/>
</dbReference>
<feature type="transmembrane region" description="Helical" evidence="2">
    <location>
        <begin position="47"/>
        <end position="67"/>
    </location>
</feature>
<dbReference type="Pfam" id="PF10002">
    <property type="entry name" value="DUF2243"/>
    <property type="match status" value="1"/>
</dbReference>
<name>A0A495A5C4_9MICC</name>
<dbReference type="OrthoDB" id="5190099at2"/>
<proteinExistence type="predicted"/>
<dbReference type="AlphaFoldDB" id="A0A495A5C4"/>
<keyword evidence="2" id="KW-0812">Transmembrane</keyword>
<reference evidence="3 4" key="1">
    <citation type="submission" date="2018-10" db="EMBL/GenBank/DDBJ databases">
        <title>Kocuria tytouropygialis sp. nov., isolated from the uropygial gland of an American barn owl (Tyto furcata).</title>
        <authorList>
            <person name="Braun M.S."/>
            <person name="Wang E."/>
            <person name="Zimmermann S."/>
            <person name="Wagner H."/>
            <person name="Wink M."/>
        </authorList>
    </citation>
    <scope>NUCLEOTIDE SEQUENCE [LARGE SCALE GENOMIC DNA]</scope>
    <source>
        <strain evidence="3 4">442</strain>
    </source>
</reference>
<dbReference type="RefSeq" id="WP_121030794.1">
    <property type="nucleotide sequence ID" value="NZ_PNJG02000002.1"/>
</dbReference>
<keyword evidence="2" id="KW-1133">Transmembrane helix</keyword>
<feature type="transmembrane region" description="Helical" evidence="2">
    <location>
        <begin position="151"/>
        <end position="173"/>
    </location>
</feature>
<accession>A0A495A5C4</accession>
<dbReference type="Proteomes" id="UP000249516">
    <property type="component" value="Unassembled WGS sequence"/>
</dbReference>